<reference evidence="2" key="2">
    <citation type="submission" date="2010-01" db="EMBL/GenBank/DDBJ databases">
        <authorList>
            <consortium name="International Glossina Genome Initiative"/>
            <person name="da Silva J."/>
            <person name="Ribeiro J.M.C."/>
            <person name="Abbeele J.V."/>
            <person name="Attardo G."/>
            <person name="Hao Z."/>
            <person name="Haines L.R."/>
            <person name="Soares M.B."/>
            <person name="Berriman M."/>
            <person name="Aksoy S."/>
            <person name="Lehane M.J."/>
        </authorList>
    </citation>
    <scope>NUCLEOTIDE SEQUENCE</scope>
    <source>
        <tissue evidence="2">Salivary gland</tissue>
    </source>
</reference>
<evidence type="ECO:0000256" key="1">
    <source>
        <dbReference type="SAM" id="Phobius"/>
    </source>
</evidence>
<name>D3TSG2_GLOMM</name>
<evidence type="ECO:0000313" key="2">
    <source>
        <dbReference type="EMBL" id="ADD20640.1"/>
    </source>
</evidence>
<accession>D3TSG2</accession>
<keyword evidence="1" id="KW-0812">Transmembrane</keyword>
<dbReference type="EMBL" id="EZ424364">
    <property type="protein sequence ID" value="ADD20640.1"/>
    <property type="molecule type" value="mRNA"/>
</dbReference>
<keyword evidence="1" id="KW-1133">Transmembrane helix</keyword>
<keyword evidence="1" id="KW-0472">Membrane</keyword>
<protein>
    <submittedName>
        <fullName evidence="2">Hypothetical secreted peptide</fullName>
    </submittedName>
</protein>
<reference evidence="2" key="1">
    <citation type="journal article" date="2010" name="BMC Genomics">
        <title>An insight into the sialome of Glossina morsitans morsitans.</title>
        <authorList>
            <person name="Alves-Silva J."/>
            <person name="Ribeiro J.M."/>
            <person name="Van Den Abbeele J."/>
            <person name="Attardo G."/>
            <person name="Hao Z."/>
            <person name="Haines L.R."/>
            <person name="Soares M.B."/>
            <person name="Berriman M."/>
            <person name="Aksoy S."/>
            <person name="Lehane M.J."/>
        </authorList>
    </citation>
    <scope>NUCLEOTIDE SEQUENCE</scope>
    <source>
        <tissue evidence="2">Salivary gland</tissue>
    </source>
</reference>
<sequence>MSYLLHIVYIVCRINVQVGIPLSNYTIKTKTDIFTYFSYIYIYISCFDLFVICRFN</sequence>
<proteinExistence type="evidence at transcript level"/>
<organism evidence="2">
    <name type="scientific">Glossina morsitans morsitans</name>
    <name type="common">Savannah tsetse fly</name>
    <dbReference type="NCBI Taxonomy" id="37546"/>
    <lineage>
        <taxon>Eukaryota</taxon>
        <taxon>Metazoa</taxon>
        <taxon>Ecdysozoa</taxon>
        <taxon>Arthropoda</taxon>
        <taxon>Hexapoda</taxon>
        <taxon>Insecta</taxon>
        <taxon>Pterygota</taxon>
        <taxon>Neoptera</taxon>
        <taxon>Endopterygota</taxon>
        <taxon>Diptera</taxon>
        <taxon>Brachycera</taxon>
        <taxon>Muscomorpha</taxon>
        <taxon>Hippoboscoidea</taxon>
        <taxon>Glossinidae</taxon>
        <taxon>Glossina</taxon>
    </lineage>
</organism>
<feature type="transmembrane region" description="Helical" evidence="1">
    <location>
        <begin position="33"/>
        <end position="53"/>
    </location>
</feature>
<dbReference type="AlphaFoldDB" id="D3TSG2"/>